<sequence length="160" mass="17935">MLRKRLRTWTLDTTSSTGTVRTSLPFLAFGGFSKFGQAFLNCSMPSLSPPSLIVLPTPPQLLWPRHVHSEAPRQGCHQFVAVSSGGRCIILFSNNRSGNCVLQRLEGFVVIDRAVHVVDHDAQDLQILVVRLAHTNNRVQETFLRRPQRSQRALLDMPHG</sequence>
<name>A0A2X3EKI4_KLEPN</name>
<evidence type="ECO:0000313" key="2">
    <source>
        <dbReference type="Proteomes" id="UP000251721"/>
    </source>
</evidence>
<evidence type="ECO:0000313" key="1">
    <source>
        <dbReference type="EMBL" id="SQC37011.1"/>
    </source>
</evidence>
<accession>A0A2X3EKI4</accession>
<reference evidence="1 2" key="1">
    <citation type="submission" date="2018-06" db="EMBL/GenBank/DDBJ databases">
        <authorList>
            <consortium name="Pathogen Informatics"/>
            <person name="Doyle S."/>
        </authorList>
    </citation>
    <scope>NUCLEOTIDE SEQUENCE [LARGE SCALE GENOMIC DNA]</scope>
    <source>
        <strain evidence="1 2">NCTC13465</strain>
    </source>
</reference>
<dbReference type="Proteomes" id="UP000251721">
    <property type="component" value="Unassembled WGS sequence"/>
</dbReference>
<protein>
    <submittedName>
        <fullName evidence="1">Uncharacterized protein</fullName>
    </submittedName>
</protein>
<dbReference type="EMBL" id="UAWQ01000003">
    <property type="protein sequence ID" value="SQC37011.1"/>
    <property type="molecule type" value="Genomic_DNA"/>
</dbReference>
<organism evidence="1 2">
    <name type="scientific">Klebsiella pneumoniae</name>
    <dbReference type="NCBI Taxonomy" id="573"/>
    <lineage>
        <taxon>Bacteria</taxon>
        <taxon>Pseudomonadati</taxon>
        <taxon>Pseudomonadota</taxon>
        <taxon>Gammaproteobacteria</taxon>
        <taxon>Enterobacterales</taxon>
        <taxon>Enterobacteriaceae</taxon>
        <taxon>Klebsiella/Raoultella group</taxon>
        <taxon>Klebsiella</taxon>
        <taxon>Klebsiella pneumoniae complex</taxon>
    </lineage>
</organism>
<proteinExistence type="predicted"/>
<gene>
    <name evidence="1" type="ORF">NCTC13465_00385</name>
</gene>
<dbReference type="AlphaFoldDB" id="A0A2X3EKI4"/>